<keyword evidence="1" id="KW-1133">Transmembrane helix</keyword>
<dbReference type="EMBL" id="CP074347">
    <property type="protein sequence ID" value="USV01258.1"/>
    <property type="molecule type" value="Genomic_DNA"/>
</dbReference>
<organism evidence="2 3">
    <name type="scientific">Serratia entomophila</name>
    <dbReference type="NCBI Taxonomy" id="42906"/>
    <lineage>
        <taxon>Bacteria</taxon>
        <taxon>Pseudomonadati</taxon>
        <taxon>Pseudomonadota</taxon>
        <taxon>Gammaproteobacteria</taxon>
        <taxon>Enterobacterales</taxon>
        <taxon>Yersiniaceae</taxon>
        <taxon>Serratia</taxon>
    </lineage>
</organism>
<dbReference type="Proteomes" id="UP001056873">
    <property type="component" value="Chromosome"/>
</dbReference>
<keyword evidence="3" id="KW-1185">Reference proteome</keyword>
<evidence type="ECO:0000256" key="1">
    <source>
        <dbReference type="SAM" id="Phobius"/>
    </source>
</evidence>
<accession>A0ABY5CSZ7</accession>
<gene>
    <name evidence="2" type="ORF">KFQ06_01565</name>
</gene>
<evidence type="ECO:0000313" key="2">
    <source>
        <dbReference type="EMBL" id="USV01258.1"/>
    </source>
</evidence>
<keyword evidence="1" id="KW-0472">Membrane</keyword>
<name>A0ABY5CSZ7_9GAMM</name>
<dbReference type="RefSeq" id="WP_197821341.1">
    <property type="nucleotide sequence ID" value="NZ_CAMIPM010000003.1"/>
</dbReference>
<keyword evidence="1" id="KW-0812">Transmembrane</keyword>
<feature type="transmembrane region" description="Helical" evidence="1">
    <location>
        <begin position="58"/>
        <end position="91"/>
    </location>
</feature>
<evidence type="ECO:0000313" key="3">
    <source>
        <dbReference type="Proteomes" id="UP001056873"/>
    </source>
</evidence>
<protein>
    <submittedName>
        <fullName evidence="2">Uncharacterized protein</fullName>
    </submittedName>
</protein>
<sequence>MEQSNHEHEHEHEHERAYQRGRNVAKAWKRLSSAMKHWDNVCVGKVQERNLPSWIGHIPIVFLGVVLVALLSTYAIVSLASLGCIIALWAVASIIQNALRQTTGATSQTRLKKNSYERFSWENEPYKNTYDRQTWHQND</sequence>
<reference evidence="2" key="1">
    <citation type="journal article" date="2022" name="BMC Genomics">
        <title>Genome sequence of the entomopathogenic Serratia entomophila isolate 626 and characterisation of the species specific itaconate degradation pathway.</title>
        <authorList>
            <person name="Vaughan A.L."/>
            <person name="Altermann E."/>
            <person name="Glare T.R."/>
            <person name="Hurst M.R.H."/>
        </authorList>
    </citation>
    <scope>NUCLEOTIDE SEQUENCE</scope>
    <source>
        <strain evidence="2">626</strain>
    </source>
</reference>
<proteinExistence type="predicted"/>